<keyword evidence="3" id="KW-0804">Transcription</keyword>
<reference evidence="5 6" key="1">
    <citation type="submission" date="2021-03" db="EMBL/GenBank/DDBJ databases">
        <title>Whole genome sequence of Agrobacterium sp. strain Rnr.</title>
        <authorList>
            <person name="Mafakheri H."/>
            <person name="Taghavi S.M."/>
            <person name="Nemanja K."/>
            <person name="Osdaghi E."/>
        </authorList>
    </citation>
    <scope>NUCLEOTIDE SEQUENCE [LARGE SCALE GENOMIC DNA]</scope>
    <source>
        <strain evidence="5 6">Rnr</strain>
    </source>
</reference>
<gene>
    <name evidence="5" type="ORF">JZX89_25960</name>
</gene>
<dbReference type="Gene3D" id="1.10.10.60">
    <property type="entry name" value="Homeodomain-like"/>
    <property type="match status" value="1"/>
</dbReference>
<dbReference type="InterPro" id="IPR020449">
    <property type="entry name" value="Tscrpt_reg_AraC-type_HTH"/>
</dbReference>
<evidence type="ECO:0000256" key="2">
    <source>
        <dbReference type="ARBA" id="ARBA00023125"/>
    </source>
</evidence>
<dbReference type="PRINTS" id="PR00032">
    <property type="entry name" value="HTHARAC"/>
</dbReference>
<organism evidence="5 6">
    <name type="scientific">Agrobacterium burrii</name>
    <dbReference type="NCBI Taxonomy" id="2815339"/>
    <lineage>
        <taxon>Bacteria</taxon>
        <taxon>Pseudomonadati</taxon>
        <taxon>Pseudomonadota</taxon>
        <taxon>Alphaproteobacteria</taxon>
        <taxon>Hyphomicrobiales</taxon>
        <taxon>Rhizobiaceae</taxon>
        <taxon>Rhizobium/Agrobacterium group</taxon>
        <taxon>Agrobacterium</taxon>
        <taxon>Agrobacterium tumefaciens complex</taxon>
    </lineage>
</organism>
<keyword evidence="2" id="KW-0238">DNA-binding</keyword>
<dbReference type="Proteomes" id="UP000664699">
    <property type="component" value="Unassembled WGS sequence"/>
</dbReference>
<dbReference type="InterPro" id="IPR052158">
    <property type="entry name" value="INH-QAR"/>
</dbReference>
<comment type="caution">
    <text evidence="5">The sequence shown here is derived from an EMBL/GenBank/DDBJ whole genome shotgun (WGS) entry which is preliminary data.</text>
</comment>
<dbReference type="PANTHER" id="PTHR43130">
    <property type="entry name" value="ARAC-FAMILY TRANSCRIPTIONAL REGULATOR"/>
    <property type="match status" value="1"/>
</dbReference>
<dbReference type="InterPro" id="IPR009057">
    <property type="entry name" value="Homeodomain-like_sf"/>
</dbReference>
<evidence type="ECO:0000313" key="6">
    <source>
        <dbReference type="Proteomes" id="UP000664699"/>
    </source>
</evidence>
<sequence length="320" mass="35314">MAEAITVQMFAYTGMNLLDFSGPFEVFLMANYLNKSGAHFYDVTVVSRDGQVGLPSGLMLKTLKIDAAAPSQHTLIVPGGSNPRLFLDDKDLGSCLSRQCEKSARLAAVCSGTFALAVTGHLRGRRATTHWEHYSELGRCFPDIIVERGPIFINDGHVWTSAGVTAGIDLALALVEEDMGRSIALAVARHLVMFLSRPGDQTQFSAPLNLQSKSNRFSDLHAWMSENLANDLSVPALARRMNMTERTFMRHYRAQLGNTPSKVVESLRLDASRDLLLNTSLSIKDIAGKCGFSNEETFSRRFSNTFGTSPGQHRLHFRCR</sequence>
<feature type="domain" description="HTH araC/xylS-type" evidence="4">
    <location>
        <begin position="218"/>
        <end position="316"/>
    </location>
</feature>
<name>A0ABS3ERL6_9HYPH</name>
<protein>
    <submittedName>
        <fullName evidence="5">GlxA family transcriptional regulator</fullName>
    </submittedName>
</protein>
<dbReference type="Gene3D" id="3.40.50.880">
    <property type="match status" value="1"/>
</dbReference>
<dbReference type="InterPro" id="IPR018060">
    <property type="entry name" value="HTH_AraC"/>
</dbReference>
<evidence type="ECO:0000313" key="5">
    <source>
        <dbReference type="EMBL" id="MBO0134188.1"/>
    </source>
</evidence>
<dbReference type="Pfam" id="PF01965">
    <property type="entry name" value="DJ-1_PfpI"/>
    <property type="match status" value="1"/>
</dbReference>
<dbReference type="PANTHER" id="PTHR43130:SF3">
    <property type="entry name" value="HTH-TYPE TRANSCRIPTIONAL REGULATOR RV1931C"/>
    <property type="match status" value="1"/>
</dbReference>
<dbReference type="SUPFAM" id="SSF52317">
    <property type="entry name" value="Class I glutamine amidotransferase-like"/>
    <property type="match status" value="1"/>
</dbReference>
<dbReference type="Pfam" id="PF12833">
    <property type="entry name" value="HTH_18"/>
    <property type="match status" value="1"/>
</dbReference>
<keyword evidence="1" id="KW-0805">Transcription regulation</keyword>
<dbReference type="EMBL" id="JAFLNA010000019">
    <property type="protein sequence ID" value="MBO0134188.1"/>
    <property type="molecule type" value="Genomic_DNA"/>
</dbReference>
<dbReference type="CDD" id="cd03137">
    <property type="entry name" value="GATase1_AraC_1"/>
    <property type="match status" value="1"/>
</dbReference>
<accession>A0ABS3ERL6</accession>
<evidence type="ECO:0000256" key="1">
    <source>
        <dbReference type="ARBA" id="ARBA00023015"/>
    </source>
</evidence>
<dbReference type="InterPro" id="IPR002818">
    <property type="entry name" value="DJ-1/PfpI"/>
</dbReference>
<dbReference type="InterPro" id="IPR029062">
    <property type="entry name" value="Class_I_gatase-like"/>
</dbReference>
<evidence type="ECO:0000256" key="3">
    <source>
        <dbReference type="ARBA" id="ARBA00023163"/>
    </source>
</evidence>
<proteinExistence type="predicted"/>
<keyword evidence="6" id="KW-1185">Reference proteome</keyword>
<dbReference type="SMART" id="SM00342">
    <property type="entry name" value="HTH_ARAC"/>
    <property type="match status" value="1"/>
</dbReference>
<evidence type="ECO:0000259" key="4">
    <source>
        <dbReference type="PROSITE" id="PS01124"/>
    </source>
</evidence>
<dbReference type="SUPFAM" id="SSF46689">
    <property type="entry name" value="Homeodomain-like"/>
    <property type="match status" value="2"/>
</dbReference>
<dbReference type="RefSeq" id="WP_207135802.1">
    <property type="nucleotide sequence ID" value="NZ_JAFLNA010000019.1"/>
</dbReference>
<dbReference type="PROSITE" id="PS01124">
    <property type="entry name" value="HTH_ARAC_FAMILY_2"/>
    <property type="match status" value="1"/>
</dbReference>